<reference evidence="6 7" key="1">
    <citation type="submission" date="2019-02" db="EMBL/GenBank/DDBJ databases">
        <title>Deep-cultivation of Planctomycetes and their phenomic and genomic characterization uncovers novel biology.</title>
        <authorList>
            <person name="Wiegand S."/>
            <person name="Jogler M."/>
            <person name="Boedeker C."/>
            <person name="Pinto D."/>
            <person name="Vollmers J."/>
            <person name="Rivas-Marin E."/>
            <person name="Kohn T."/>
            <person name="Peeters S.H."/>
            <person name="Heuer A."/>
            <person name="Rast P."/>
            <person name="Oberbeckmann S."/>
            <person name="Bunk B."/>
            <person name="Jeske O."/>
            <person name="Meyerdierks A."/>
            <person name="Storesund J.E."/>
            <person name="Kallscheuer N."/>
            <person name="Luecker S."/>
            <person name="Lage O.M."/>
            <person name="Pohl T."/>
            <person name="Merkel B.J."/>
            <person name="Hornburger P."/>
            <person name="Mueller R.-W."/>
            <person name="Bruemmer F."/>
            <person name="Labrenz M."/>
            <person name="Spormann A.M."/>
            <person name="Op Den Camp H."/>
            <person name="Overmann J."/>
            <person name="Amann R."/>
            <person name="Jetten M.S.M."/>
            <person name="Mascher T."/>
            <person name="Medema M.H."/>
            <person name="Devos D.P."/>
            <person name="Kaster A.-K."/>
            <person name="Ovreas L."/>
            <person name="Rohde M."/>
            <person name="Galperin M.Y."/>
            <person name="Jogler C."/>
        </authorList>
    </citation>
    <scope>NUCLEOTIDE SEQUENCE [LARGE SCALE GENOMIC DNA]</scope>
    <source>
        <strain evidence="6 7">Poly41</strain>
    </source>
</reference>
<comment type="caution">
    <text evidence="6">The sequence shown here is derived from an EMBL/GenBank/DDBJ whole genome shotgun (WGS) entry which is preliminary data.</text>
</comment>
<dbReference type="SUPFAM" id="SSF52096">
    <property type="entry name" value="ClpP/crotonase"/>
    <property type="match status" value="1"/>
</dbReference>
<dbReference type="GO" id="GO:0006508">
    <property type="term" value="P:proteolysis"/>
    <property type="evidence" value="ECO:0007669"/>
    <property type="project" value="UniProtKB-KW"/>
</dbReference>
<evidence type="ECO:0000256" key="3">
    <source>
        <dbReference type="ARBA" id="ARBA00022801"/>
    </source>
</evidence>
<dbReference type="EMBL" id="SJPV01000002">
    <property type="protein sequence ID" value="TWU40625.1"/>
    <property type="molecule type" value="Genomic_DNA"/>
</dbReference>
<dbReference type="Gene3D" id="6.20.330.10">
    <property type="match status" value="1"/>
</dbReference>
<dbReference type="EC" id="3.4.21.-" evidence="6"/>
<dbReference type="Pfam" id="PF01343">
    <property type="entry name" value="Peptidase_S49"/>
    <property type="match status" value="1"/>
</dbReference>
<keyword evidence="7" id="KW-1185">Reference proteome</keyword>
<gene>
    <name evidence="6" type="primary">sppA</name>
    <name evidence="6" type="ORF">Poly41_14590</name>
</gene>
<dbReference type="Proteomes" id="UP000319143">
    <property type="component" value="Unassembled WGS sequence"/>
</dbReference>
<evidence type="ECO:0000256" key="4">
    <source>
        <dbReference type="ARBA" id="ARBA00022825"/>
    </source>
</evidence>
<sequence length="393" mass="42140">MTMALKTVVISVSCYVLVHLPMLRCLAFSIALVAAVGCQHNPFRVKMQGDVGGAMNMNGNMNVSGDTRVDGTMHMTGDLATRVKTDNTASRLAQVTVEGNALDATRIAVIDVDGLLLHQNAGGIGSMGENPVALFREKLRTLETDGSVAAVVLRIDSPGGGVTATDIMCQELRRFKTTTNVPVVACLMSTGTGGAYQLAIQADHVVAHPTSIVGGIGVILNLYSMEDTLGQYNIAAIPVKSGDKIDGGTPVRAMQLEERELLQQIADEFHQRLIRDVKQRRPQLVAPGDGLELQDWFDGRVVTGQAAANTSLVDQAGYLDDAMDTARQIAGLGPDAAVVMLRRDNDRAYTIMDVTPNTSQLGTLLPLNIPGLDRSKLPTFMYLWQIEPSLATR</sequence>
<evidence type="ECO:0000256" key="2">
    <source>
        <dbReference type="ARBA" id="ARBA00022670"/>
    </source>
</evidence>
<organism evidence="6 7">
    <name type="scientific">Novipirellula artificiosorum</name>
    <dbReference type="NCBI Taxonomy" id="2528016"/>
    <lineage>
        <taxon>Bacteria</taxon>
        <taxon>Pseudomonadati</taxon>
        <taxon>Planctomycetota</taxon>
        <taxon>Planctomycetia</taxon>
        <taxon>Pirellulales</taxon>
        <taxon>Pirellulaceae</taxon>
        <taxon>Novipirellula</taxon>
    </lineage>
</organism>
<protein>
    <submittedName>
        <fullName evidence="6">Putative signal peptide peptidase SppA</fullName>
        <ecNumber evidence="6">3.4.21.-</ecNumber>
    </submittedName>
</protein>
<dbReference type="CDD" id="cd07023">
    <property type="entry name" value="S49_Sppa_N_C"/>
    <property type="match status" value="1"/>
</dbReference>
<evidence type="ECO:0000313" key="7">
    <source>
        <dbReference type="Proteomes" id="UP000319143"/>
    </source>
</evidence>
<dbReference type="InterPro" id="IPR002142">
    <property type="entry name" value="Peptidase_S49"/>
</dbReference>
<dbReference type="InterPro" id="IPR029045">
    <property type="entry name" value="ClpP/crotonase-like_dom_sf"/>
</dbReference>
<feature type="domain" description="Peptidase S49" evidence="5">
    <location>
        <begin position="179"/>
        <end position="331"/>
    </location>
</feature>
<dbReference type="InterPro" id="IPR047272">
    <property type="entry name" value="S49_SppA_C"/>
</dbReference>
<dbReference type="PANTHER" id="PTHR42987">
    <property type="entry name" value="PEPTIDASE S49"/>
    <property type="match status" value="1"/>
</dbReference>
<dbReference type="AlphaFoldDB" id="A0A5C6DW99"/>
<keyword evidence="2" id="KW-0645">Protease</keyword>
<dbReference type="PANTHER" id="PTHR42987:SF4">
    <property type="entry name" value="PROTEASE SOHB-RELATED"/>
    <property type="match status" value="1"/>
</dbReference>
<keyword evidence="3 6" id="KW-0378">Hydrolase</keyword>
<proteinExistence type="inferred from homology"/>
<evidence type="ECO:0000313" key="6">
    <source>
        <dbReference type="EMBL" id="TWU40625.1"/>
    </source>
</evidence>
<dbReference type="Gene3D" id="3.90.226.10">
    <property type="entry name" value="2-enoyl-CoA Hydratase, Chain A, domain 1"/>
    <property type="match status" value="1"/>
</dbReference>
<name>A0A5C6DW99_9BACT</name>
<evidence type="ECO:0000259" key="5">
    <source>
        <dbReference type="Pfam" id="PF01343"/>
    </source>
</evidence>
<dbReference type="GO" id="GO:0008236">
    <property type="term" value="F:serine-type peptidase activity"/>
    <property type="evidence" value="ECO:0007669"/>
    <property type="project" value="UniProtKB-KW"/>
</dbReference>
<comment type="similarity">
    <text evidence="1">Belongs to the peptidase S49 family.</text>
</comment>
<accession>A0A5C6DW99</accession>
<evidence type="ECO:0000256" key="1">
    <source>
        <dbReference type="ARBA" id="ARBA00008683"/>
    </source>
</evidence>
<keyword evidence="4" id="KW-0720">Serine protease</keyword>